<dbReference type="GO" id="GO:0004694">
    <property type="term" value="F:eukaryotic translation initiation factor 2alpha kinase activity"/>
    <property type="evidence" value="ECO:0007669"/>
    <property type="project" value="TreeGrafter"/>
</dbReference>
<dbReference type="AlphaFoldDB" id="D2V8X5"/>
<keyword evidence="7" id="KW-0175">Coiled coil</keyword>
<evidence type="ECO:0000259" key="8">
    <source>
        <dbReference type="PROSITE" id="PS50011"/>
    </source>
</evidence>
<dbReference type="Pfam" id="PF13475">
    <property type="entry name" value="DUF4116"/>
    <property type="match status" value="6"/>
</dbReference>
<dbReference type="InterPro" id="IPR011009">
    <property type="entry name" value="Kinase-like_dom_sf"/>
</dbReference>
<dbReference type="Gene3D" id="1.10.510.10">
    <property type="entry name" value="Transferase(Phosphotransferase) domain 1"/>
    <property type="match status" value="1"/>
</dbReference>
<dbReference type="SUPFAM" id="SSF56112">
    <property type="entry name" value="Protein kinase-like (PK-like)"/>
    <property type="match status" value="1"/>
</dbReference>
<dbReference type="Proteomes" id="UP000006671">
    <property type="component" value="Unassembled WGS sequence"/>
</dbReference>
<dbReference type="eggNOG" id="KOG0596">
    <property type="taxonomic scope" value="Eukaryota"/>
</dbReference>
<dbReference type="Pfam" id="PF00069">
    <property type="entry name" value="Pkinase"/>
    <property type="match status" value="1"/>
</dbReference>
<protein>
    <recommendedName>
        <fullName evidence="1">non-specific serine/threonine protein kinase</fullName>
        <ecNumber evidence="1">2.7.11.1</ecNumber>
    </recommendedName>
</protein>
<reference evidence="9 10" key="1">
    <citation type="journal article" date="2010" name="Cell">
        <title>The genome of Naegleria gruberi illuminates early eukaryotic versatility.</title>
        <authorList>
            <person name="Fritz-Laylin L.K."/>
            <person name="Prochnik S.E."/>
            <person name="Ginger M.L."/>
            <person name="Dacks J.B."/>
            <person name="Carpenter M.L."/>
            <person name="Field M.C."/>
            <person name="Kuo A."/>
            <person name="Paredez A."/>
            <person name="Chapman J."/>
            <person name="Pham J."/>
            <person name="Shu S."/>
            <person name="Neupane R."/>
            <person name="Cipriano M."/>
            <person name="Mancuso J."/>
            <person name="Tu H."/>
            <person name="Salamov A."/>
            <person name="Lindquist E."/>
            <person name="Shapiro H."/>
            <person name="Lucas S."/>
            <person name="Grigoriev I.V."/>
            <person name="Cande W.Z."/>
            <person name="Fulton C."/>
            <person name="Rokhsar D.S."/>
            <person name="Dawson S.C."/>
        </authorList>
    </citation>
    <scope>NUCLEOTIDE SEQUENCE [LARGE SCALE GENOMIC DNA]</scope>
    <source>
        <strain evidence="9 10">NEG-M</strain>
    </source>
</reference>
<dbReference type="GO" id="GO:0005634">
    <property type="term" value="C:nucleus"/>
    <property type="evidence" value="ECO:0007669"/>
    <property type="project" value="TreeGrafter"/>
</dbReference>
<dbReference type="SMART" id="SM00220">
    <property type="entry name" value="S_TKc"/>
    <property type="match status" value="1"/>
</dbReference>
<evidence type="ECO:0000256" key="3">
    <source>
        <dbReference type="ARBA" id="ARBA00022679"/>
    </source>
</evidence>
<dbReference type="RefSeq" id="XP_002679510.1">
    <property type="nucleotide sequence ID" value="XM_002679464.1"/>
</dbReference>
<name>D2V8X5_NAEGR</name>
<keyword evidence="4" id="KW-0547">Nucleotide-binding</keyword>
<dbReference type="InParanoid" id="D2V8X5"/>
<dbReference type="Gene3D" id="3.30.200.20">
    <property type="entry name" value="Phosphorylase Kinase, domain 1"/>
    <property type="match status" value="1"/>
</dbReference>
<dbReference type="PANTHER" id="PTHR11042:SF160">
    <property type="entry name" value="EUKARYOTIC TRANSLATION INITIATION FACTOR 2-ALPHA KINASE 1"/>
    <property type="match status" value="1"/>
</dbReference>
<evidence type="ECO:0000256" key="5">
    <source>
        <dbReference type="ARBA" id="ARBA00022777"/>
    </source>
</evidence>
<sequence length="934" mass="107908">MADHKMVCKLDREIVLESVKQNGYAFKYADELLKKDEEFILEVVKQDGLAIKHADSSLQKDREIVLEAVKQNVYALKYADSSLKKDREIILKSVKKNGLTLEFTDSSLKKDREIVSEAVKQHGLAIEFADSSFKKDREIVLEAVKQNVYAIEFADSSLKKDRQFVLEAVTKNGLVLEYADSSLKKDREFVLESVTKNGYAFQYAVSSFKKDREIVLEAVKQNGAALKYADESVKGDREIVLEAVKQNGLAFKYIYSSLKKNREIILEAVKQNGSALKHADSFLKKDREIVSEAVKQNGLALQFADSSFKKDREIVLESVKKNGSALEYADSSFKKDREFIYLLFKLNKENARNFSPSISKTIEECLNIQRKLSSNITEQYSKIFMDEKDLYYAIELTSLFNPTPKGTIFNFNSIYTPIFIEKLIIFQILKQMNHSELSNDIIALIDLQSTKANYYLYCFRLDKFLEDNPCQSTRMKDLKNIVEQVATNFETSFYTKQEINEIMIFANKWFENEQTFENYKQIICKYNELRGDLSKVFKSLNYFYNYFKNDYDFISVLGYGGEGVAFKVFHKSSKSLRALKLKYDPEESEESTKETINLLKRTDIEGKIKCFDCEIIQNHLYSVMELGEESLSNYISRNNESEIYRNGFIIKEKLIEILDIFIKVLNSVQSIHDHNILHRDLDPQNIVKVQDLYKIIDFETSRVIKTGNSITIARGKFAYMSPEVSHDNYSDDLLKSGNDEKLAHNVGQITISCDIFSLGCILLKLLTNCPLQLCSTFLNDSDVSKYNDNYLYFSGHGKYFYTVVTTTEGEMKLHYAIEKLINETINPDLGVNNILIRSIISMIQRDSSKRLDCYSHKLTIENILKFLKGEIKDITFNIEKQVGELKKISPLRSYSQLVEENTKLLERIKLLEENSLLERIKMLEEEIINLKTDQ</sequence>
<accession>D2V8X5</accession>
<evidence type="ECO:0000313" key="10">
    <source>
        <dbReference type="Proteomes" id="UP000006671"/>
    </source>
</evidence>
<dbReference type="InterPro" id="IPR000719">
    <property type="entry name" value="Prot_kinase_dom"/>
</dbReference>
<dbReference type="PROSITE" id="PS50011">
    <property type="entry name" value="PROTEIN_KINASE_DOM"/>
    <property type="match status" value="1"/>
</dbReference>
<dbReference type="VEuPathDB" id="AmoebaDB:NAEGRDRAFT_79043"/>
<dbReference type="GeneID" id="8859753"/>
<proteinExistence type="predicted"/>
<evidence type="ECO:0000313" key="9">
    <source>
        <dbReference type="EMBL" id="EFC46766.1"/>
    </source>
</evidence>
<organism evidence="10">
    <name type="scientific">Naegleria gruberi</name>
    <name type="common">Amoeba</name>
    <dbReference type="NCBI Taxonomy" id="5762"/>
    <lineage>
        <taxon>Eukaryota</taxon>
        <taxon>Discoba</taxon>
        <taxon>Heterolobosea</taxon>
        <taxon>Tetramitia</taxon>
        <taxon>Eutetramitia</taxon>
        <taxon>Vahlkampfiidae</taxon>
        <taxon>Naegleria</taxon>
    </lineage>
</organism>
<keyword evidence="2" id="KW-0723">Serine/threonine-protein kinase</keyword>
<feature type="domain" description="Protein kinase" evidence="8">
    <location>
        <begin position="551"/>
        <end position="867"/>
    </location>
</feature>
<dbReference type="InterPro" id="IPR050339">
    <property type="entry name" value="CC_SR_Kinase"/>
</dbReference>
<dbReference type="PANTHER" id="PTHR11042">
    <property type="entry name" value="EUKARYOTIC TRANSLATION INITIATION FACTOR 2-ALPHA KINASE EIF2-ALPHA KINASE -RELATED"/>
    <property type="match status" value="1"/>
</dbReference>
<dbReference type="KEGG" id="ngr:NAEGRDRAFT_79043"/>
<dbReference type="EC" id="2.7.11.1" evidence="1"/>
<keyword evidence="10" id="KW-1185">Reference proteome</keyword>
<gene>
    <name evidence="9" type="ORF">NAEGRDRAFT_79043</name>
</gene>
<evidence type="ECO:0000256" key="7">
    <source>
        <dbReference type="SAM" id="Coils"/>
    </source>
</evidence>
<keyword evidence="5 9" id="KW-0418">Kinase</keyword>
<evidence type="ECO:0000256" key="4">
    <source>
        <dbReference type="ARBA" id="ARBA00022741"/>
    </source>
</evidence>
<evidence type="ECO:0000256" key="6">
    <source>
        <dbReference type="ARBA" id="ARBA00022840"/>
    </source>
</evidence>
<dbReference type="GO" id="GO:0005524">
    <property type="term" value="F:ATP binding"/>
    <property type="evidence" value="ECO:0007669"/>
    <property type="project" value="UniProtKB-KW"/>
</dbReference>
<dbReference type="InterPro" id="IPR025197">
    <property type="entry name" value="DUF4116"/>
</dbReference>
<dbReference type="EMBL" id="GG738857">
    <property type="protein sequence ID" value="EFC46766.1"/>
    <property type="molecule type" value="Genomic_DNA"/>
</dbReference>
<dbReference type="GO" id="GO:0005737">
    <property type="term" value="C:cytoplasm"/>
    <property type="evidence" value="ECO:0007669"/>
    <property type="project" value="TreeGrafter"/>
</dbReference>
<evidence type="ECO:0000256" key="2">
    <source>
        <dbReference type="ARBA" id="ARBA00022527"/>
    </source>
</evidence>
<evidence type="ECO:0000256" key="1">
    <source>
        <dbReference type="ARBA" id="ARBA00012513"/>
    </source>
</evidence>
<keyword evidence="3" id="KW-0808">Transferase</keyword>
<keyword evidence="6" id="KW-0067">ATP-binding</keyword>
<feature type="coiled-coil region" evidence="7">
    <location>
        <begin position="894"/>
        <end position="933"/>
    </location>
</feature>